<dbReference type="InterPro" id="IPR032710">
    <property type="entry name" value="NTF2-like_dom_sf"/>
</dbReference>
<dbReference type="Gene3D" id="3.10.450.50">
    <property type="match status" value="1"/>
</dbReference>
<organism evidence="1 2">
    <name type="scientific">Bacillus cereus</name>
    <dbReference type="NCBI Taxonomy" id="1396"/>
    <lineage>
        <taxon>Bacteria</taxon>
        <taxon>Bacillati</taxon>
        <taxon>Bacillota</taxon>
        <taxon>Bacilli</taxon>
        <taxon>Bacillales</taxon>
        <taxon>Bacillaceae</taxon>
        <taxon>Bacillus</taxon>
        <taxon>Bacillus cereus group</taxon>
    </lineage>
</organism>
<evidence type="ECO:0000313" key="1">
    <source>
        <dbReference type="EMBL" id="PFR98696.1"/>
    </source>
</evidence>
<accession>A0AA44Q840</accession>
<proteinExistence type="predicted"/>
<dbReference type="EMBL" id="NVBO01000196">
    <property type="protein sequence ID" value="PFR98696.1"/>
    <property type="molecule type" value="Genomic_DNA"/>
</dbReference>
<gene>
    <name evidence="1" type="ORF">COK38_18530</name>
</gene>
<dbReference type="SUPFAM" id="SSF54427">
    <property type="entry name" value="NTF2-like"/>
    <property type="match status" value="1"/>
</dbReference>
<dbReference type="RefSeq" id="WP_098523723.1">
    <property type="nucleotide sequence ID" value="NZ_NUYJ01000136.1"/>
</dbReference>
<dbReference type="AlphaFoldDB" id="A0AA44Q840"/>
<sequence>MDNEKLLAKFHPFFNNYLETWNKCDPEELALLFSKDMLTSNVYPNNRLYTGGYNEAVEGWEDAYEYFKGQNPRWHFKILHVTRVDVDRVTALFFVTHSTNGEMSDKLCFYWETFKLVEGYWKLVRTYSESAIPTKFVSS</sequence>
<name>A0AA44Q840_BACCE</name>
<reference evidence="1 2" key="1">
    <citation type="submission" date="2017-09" db="EMBL/GenBank/DDBJ databases">
        <title>Large-scale bioinformatics analysis of Bacillus genomes uncovers conserved roles of natural products in bacterial physiology.</title>
        <authorList>
            <consortium name="Agbiome Team Llc"/>
            <person name="Bleich R.M."/>
            <person name="Grubbs K.J."/>
            <person name="Santa Maria K.C."/>
            <person name="Allen S.E."/>
            <person name="Farag S."/>
            <person name="Shank E.A."/>
            <person name="Bowers A."/>
        </authorList>
    </citation>
    <scope>NUCLEOTIDE SEQUENCE [LARGE SCALE GENOMIC DNA]</scope>
    <source>
        <strain evidence="1 2">AFS067272</strain>
    </source>
</reference>
<evidence type="ECO:0000313" key="2">
    <source>
        <dbReference type="Proteomes" id="UP000226357"/>
    </source>
</evidence>
<protein>
    <submittedName>
        <fullName evidence="1">Uncharacterized protein</fullName>
    </submittedName>
</protein>
<comment type="caution">
    <text evidence="1">The sequence shown here is derived from an EMBL/GenBank/DDBJ whole genome shotgun (WGS) entry which is preliminary data.</text>
</comment>
<dbReference type="Proteomes" id="UP000226357">
    <property type="component" value="Unassembled WGS sequence"/>
</dbReference>